<feature type="compositionally biased region" description="Polar residues" evidence="1">
    <location>
        <begin position="1"/>
        <end position="17"/>
    </location>
</feature>
<dbReference type="AlphaFoldDB" id="A0A0D7A435"/>
<organism evidence="2 3">
    <name type="scientific">Fistulina hepatica ATCC 64428</name>
    <dbReference type="NCBI Taxonomy" id="1128425"/>
    <lineage>
        <taxon>Eukaryota</taxon>
        <taxon>Fungi</taxon>
        <taxon>Dikarya</taxon>
        <taxon>Basidiomycota</taxon>
        <taxon>Agaricomycotina</taxon>
        <taxon>Agaricomycetes</taxon>
        <taxon>Agaricomycetidae</taxon>
        <taxon>Agaricales</taxon>
        <taxon>Fistulinaceae</taxon>
        <taxon>Fistulina</taxon>
    </lineage>
</organism>
<gene>
    <name evidence="2" type="ORF">FISHEDRAFT_49051</name>
</gene>
<reference evidence="2 3" key="1">
    <citation type="journal article" date="2015" name="Fungal Genet. Biol.">
        <title>Evolution of novel wood decay mechanisms in Agaricales revealed by the genome sequences of Fistulina hepatica and Cylindrobasidium torrendii.</title>
        <authorList>
            <person name="Floudas D."/>
            <person name="Held B.W."/>
            <person name="Riley R."/>
            <person name="Nagy L.G."/>
            <person name="Koehler G."/>
            <person name="Ransdell A.S."/>
            <person name="Younus H."/>
            <person name="Chow J."/>
            <person name="Chiniquy J."/>
            <person name="Lipzen A."/>
            <person name="Tritt A."/>
            <person name="Sun H."/>
            <person name="Haridas S."/>
            <person name="LaButti K."/>
            <person name="Ohm R.A."/>
            <person name="Kues U."/>
            <person name="Blanchette R.A."/>
            <person name="Grigoriev I.V."/>
            <person name="Minto R.E."/>
            <person name="Hibbett D.S."/>
        </authorList>
    </citation>
    <scope>NUCLEOTIDE SEQUENCE [LARGE SCALE GENOMIC DNA]</scope>
    <source>
        <strain evidence="2 3">ATCC 64428</strain>
    </source>
</reference>
<dbReference type="Proteomes" id="UP000054144">
    <property type="component" value="Unassembled WGS sequence"/>
</dbReference>
<keyword evidence="3" id="KW-1185">Reference proteome</keyword>
<accession>A0A0D7A435</accession>
<evidence type="ECO:0000256" key="1">
    <source>
        <dbReference type="SAM" id="MobiDB-lite"/>
    </source>
</evidence>
<evidence type="ECO:0000313" key="2">
    <source>
        <dbReference type="EMBL" id="KIY45563.1"/>
    </source>
</evidence>
<dbReference type="EMBL" id="KN882047">
    <property type="protein sequence ID" value="KIY45563.1"/>
    <property type="molecule type" value="Genomic_DNA"/>
</dbReference>
<feature type="compositionally biased region" description="Polar residues" evidence="1">
    <location>
        <begin position="25"/>
        <end position="34"/>
    </location>
</feature>
<feature type="region of interest" description="Disordered" evidence="1">
    <location>
        <begin position="1"/>
        <end position="34"/>
    </location>
</feature>
<sequence>MQTFTAAAPGTQTISSSKHTHVLSAPSTPVNDSSPQCCHCGWRGEHAPDCPFR</sequence>
<name>A0A0D7A435_9AGAR</name>
<evidence type="ECO:0000313" key="3">
    <source>
        <dbReference type="Proteomes" id="UP000054144"/>
    </source>
</evidence>
<proteinExistence type="predicted"/>
<dbReference type="OrthoDB" id="3039774at2759"/>
<protein>
    <submittedName>
        <fullName evidence="2">Uncharacterized protein</fullName>
    </submittedName>
</protein>